<dbReference type="RefSeq" id="WP_128497318.1">
    <property type="nucleotide sequence ID" value="NZ_RZNC01000001.1"/>
</dbReference>
<accession>A0A444QEZ8</accession>
<evidence type="ECO:0000256" key="2">
    <source>
        <dbReference type="SAM" id="SignalP"/>
    </source>
</evidence>
<gene>
    <name evidence="3" type="ORF">ELQ92_02280</name>
</gene>
<dbReference type="Proteomes" id="UP000288603">
    <property type="component" value="Unassembled WGS sequence"/>
</dbReference>
<feature type="signal peptide" evidence="2">
    <location>
        <begin position="1"/>
        <end position="23"/>
    </location>
</feature>
<evidence type="ECO:0000313" key="3">
    <source>
        <dbReference type="EMBL" id="RWZ68094.1"/>
    </source>
</evidence>
<evidence type="ECO:0000313" key="4">
    <source>
        <dbReference type="Proteomes" id="UP000288603"/>
    </source>
</evidence>
<comment type="caution">
    <text evidence="3">The sequence shown here is derived from an EMBL/GenBank/DDBJ whole genome shotgun (WGS) entry which is preliminary data.</text>
</comment>
<organism evidence="3 4">
    <name type="scientific">Labedella populi</name>
    <dbReference type="NCBI Taxonomy" id="2498850"/>
    <lineage>
        <taxon>Bacteria</taxon>
        <taxon>Bacillati</taxon>
        <taxon>Actinomycetota</taxon>
        <taxon>Actinomycetes</taxon>
        <taxon>Micrococcales</taxon>
        <taxon>Microbacteriaceae</taxon>
        <taxon>Labedella</taxon>
    </lineage>
</organism>
<dbReference type="PROSITE" id="PS51257">
    <property type="entry name" value="PROKAR_LIPOPROTEIN"/>
    <property type="match status" value="1"/>
</dbReference>
<sequence>MRISKTLTLPVALVALVSISGCAVPTTTTDGSRATLYSSVSQLSDDSDIVVVGHVGEQETARDIDDELEFTISKVHVDEIVKADGSLHVGDVVEVRQVGALPDPDADEISVPPTPLLDGGGTYLLYLTASGLPAPYDTQFYVTGANAGAYHGSSAFSRQAEETVTFEAVDPTEGEDLPAELTLDEAEAAAE</sequence>
<keyword evidence="4" id="KW-1185">Reference proteome</keyword>
<evidence type="ECO:0000256" key="1">
    <source>
        <dbReference type="SAM" id="MobiDB-lite"/>
    </source>
</evidence>
<feature type="chain" id="PRO_5038873848" evidence="2">
    <location>
        <begin position="24"/>
        <end position="191"/>
    </location>
</feature>
<keyword evidence="2" id="KW-0732">Signal</keyword>
<feature type="region of interest" description="Disordered" evidence="1">
    <location>
        <begin position="172"/>
        <end position="191"/>
    </location>
</feature>
<dbReference type="OrthoDB" id="3727724at2"/>
<proteinExistence type="predicted"/>
<name>A0A444QEZ8_9MICO</name>
<dbReference type="AlphaFoldDB" id="A0A444QEZ8"/>
<reference evidence="3 4" key="1">
    <citation type="submission" date="2018-12" db="EMBL/GenBank/DDBJ databases">
        <authorList>
            <person name="Li F."/>
        </authorList>
    </citation>
    <scope>NUCLEOTIDE SEQUENCE [LARGE SCALE GENOMIC DNA]</scope>
    <source>
        <strain evidence="3 4">8H24J-4-2</strain>
    </source>
</reference>
<protein>
    <submittedName>
        <fullName evidence="3">Uncharacterized protein</fullName>
    </submittedName>
</protein>
<dbReference type="EMBL" id="RZNC01000001">
    <property type="protein sequence ID" value="RWZ68094.1"/>
    <property type="molecule type" value="Genomic_DNA"/>
</dbReference>